<evidence type="ECO:0000313" key="1">
    <source>
        <dbReference type="EMBL" id="MBX04563.1"/>
    </source>
</evidence>
<proteinExistence type="predicted"/>
<reference evidence="1" key="1">
    <citation type="submission" date="2018-02" db="EMBL/GenBank/DDBJ databases">
        <title>Rhizophora mucronata_Transcriptome.</title>
        <authorList>
            <person name="Meera S.P."/>
            <person name="Sreeshan A."/>
            <person name="Augustine A."/>
        </authorList>
    </citation>
    <scope>NUCLEOTIDE SEQUENCE</scope>
    <source>
        <tissue evidence="1">Leaf</tissue>
    </source>
</reference>
<dbReference type="EMBL" id="GGEC01024079">
    <property type="protein sequence ID" value="MBX04563.1"/>
    <property type="molecule type" value="Transcribed_RNA"/>
</dbReference>
<accession>A0A2P2KFR1</accession>
<sequence length="29" mass="3161">MIHAPLSLCWGIPSTMGFSNPNSGLLIRF</sequence>
<name>A0A2P2KFR1_RHIMU</name>
<organism evidence="1">
    <name type="scientific">Rhizophora mucronata</name>
    <name type="common">Asiatic mangrove</name>
    <dbReference type="NCBI Taxonomy" id="61149"/>
    <lineage>
        <taxon>Eukaryota</taxon>
        <taxon>Viridiplantae</taxon>
        <taxon>Streptophyta</taxon>
        <taxon>Embryophyta</taxon>
        <taxon>Tracheophyta</taxon>
        <taxon>Spermatophyta</taxon>
        <taxon>Magnoliopsida</taxon>
        <taxon>eudicotyledons</taxon>
        <taxon>Gunneridae</taxon>
        <taxon>Pentapetalae</taxon>
        <taxon>rosids</taxon>
        <taxon>fabids</taxon>
        <taxon>Malpighiales</taxon>
        <taxon>Rhizophoraceae</taxon>
        <taxon>Rhizophora</taxon>
    </lineage>
</organism>
<dbReference type="AlphaFoldDB" id="A0A2P2KFR1"/>
<protein>
    <submittedName>
        <fullName evidence="1">Uncharacterized protein</fullName>
    </submittedName>
</protein>